<dbReference type="Pfam" id="PF00528">
    <property type="entry name" value="BPD_transp_1"/>
    <property type="match status" value="1"/>
</dbReference>
<dbReference type="SUPFAM" id="SSF161098">
    <property type="entry name" value="MetI-like"/>
    <property type="match status" value="1"/>
</dbReference>
<evidence type="ECO:0000256" key="11">
    <source>
        <dbReference type="RuleBase" id="RU363032"/>
    </source>
</evidence>
<evidence type="ECO:0000256" key="2">
    <source>
        <dbReference type="ARBA" id="ARBA00007069"/>
    </source>
</evidence>
<dbReference type="PROSITE" id="PS50928">
    <property type="entry name" value="ABC_TM1"/>
    <property type="match status" value="1"/>
</dbReference>
<name>A0ABS1SDJ8_9MICO</name>
<dbReference type="EMBL" id="QYAC01000002">
    <property type="protein sequence ID" value="MBL3678613.1"/>
    <property type="molecule type" value="Genomic_DNA"/>
</dbReference>
<feature type="domain" description="ABC transmembrane type-1" evidence="12">
    <location>
        <begin position="68"/>
        <end position="256"/>
    </location>
</feature>
<dbReference type="InterPro" id="IPR051789">
    <property type="entry name" value="Bact_Polyamine_Transport"/>
</dbReference>
<evidence type="ECO:0000313" key="14">
    <source>
        <dbReference type="Proteomes" id="UP001645859"/>
    </source>
</evidence>
<feature type="transmembrane region" description="Helical" evidence="11">
    <location>
        <begin position="107"/>
        <end position="130"/>
    </location>
</feature>
<keyword evidence="5" id="KW-0997">Cell inner membrane</keyword>
<organism evidence="13 14">
    <name type="scientific">Leucobacter chromiireducens subsp. solipictus</name>
    <dbReference type="NCBI Taxonomy" id="398235"/>
    <lineage>
        <taxon>Bacteria</taxon>
        <taxon>Bacillati</taxon>
        <taxon>Actinomycetota</taxon>
        <taxon>Actinomycetes</taxon>
        <taxon>Micrococcales</taxon>
        <taxon>Microbacteriaceae</taxon>
        <taxon>Leucobacter</taxon>
    </lineage>
</organism>
<dbReference type="InterPro" id="IPR000515">
    <property type="entry name" value="MetI-like"/>
</dbReference>
<dbReference type="CDD" id="cd06261">
    <property type="entry name" value="TM_PBP2"/>
    <property type="match status" value="1"/>
</dbReference>
<keyword evidence="6 11" id="KW-0812">Transmembrane</keyword>
<keyword evidence="8 11" id="KW-0472">Membrane</keyword>
<evidence type="ECO:0000256" key="1">
    <source>
        <dbReference type="ARBA" id="ARBA00004429"/>
    </source>
</evidence>
<feature type="transmembrane region" description="Helical" evidence="11">
    <location>
        <begin position="184"/>
        <end position="202"/>
    </location>
</feature>
<feature type="transmembrane region" description="Helical" evidence="11">
    <location>
        <begin position="12"/>
        <end position="38"/>
    </location>
</feature>
<comment type="caution">
    <text evidence="13">The sequence shown here is derived from an EMBL/GenBank/DDBJ whole genome shotgun (WGS) entry which is preliminary data.</text>
</comment>
<dbReference type="PANTHER" id="PTHR43848:SF5">
    <property type="entry name" value="SPERMIDINE_PUTRESCINE TRANSPORT SYSTEM PERMEASE PROTEIN POTC"/>
    <property type="match status" value="1"/>
</dbReference>
<dbReference type="Gene3D" id="1.10.3720.10">
    <property type="entry name" value="MetI-like"/>
    <property type="match status" value="1"/>
</dbReference>
<keyword evidence="3 11" id="KW-0813">Transport</keyword>
<feature type="transmembrane region" description="Helical" evidence="11">
    <location>
        <begin position="72"/>
        <end position="95"/>
    </location>
</feature>
<dbReference type="PANTHER" id="PTHR43848">
    <property type="entry name" value="PUTRESCINE TRANSPORT SYSTEM PERMEASE PROTEIN POTI"/>
    <property type="match status" value="1"/>
</dbReference>
<dbReference type="RefSeq" id="WP_202343874.1">
    <property type="nucleotide sequence ID" value="NZ_BAAAPI010000008.1"/>
</dbReference>
<reference evidence="13 14" key="1">
    <citation type="submission" date="2018-09" db="EMBL/GenBank/DDBJ databases">
        <title>Comparative genomics of Leucobacter spp.</title>
        <authorList>
            <person name="Reis A.C."/>
            <person name="Kolvenbach B.A."/>
            <person name="Corvini P.F.X."/>
            <person name="Nunes O.C."/>
        </authorList>
    </citation>
    <scope>NUCLEOTIDE SEQUENCE [LARGE SCALE GENOMIC DNA]</scope>
    <source>
        <strain evidence="13 14">TAN 31504</strain>
    </source>
</reference>
<comment type="similarity">
    <text evidence="2">Belongs to the binding-protein-dependent transport system permease family. CysTW subfamily.</text>
</comment>
<sequence length="264" mass="28562">MTQRAFKALNAFPGFAGIGIALLLFLYLPLVVVIGYSFNANNIVMVWDGFSLDWYARVFESEPIRRAFMNSLLIAVWSTLLVLVLAILAAVGLVGMKRRGAALVNGLLSAPLILPEIVLAIAILSLFAFVKVPLGIPAMIVGHAVVGLPFALMTIRSRLSEADWSQFEAAADLGANERQIFRRITFPMLTPAIVSGGMLSFIVSMDNFIMSFFTAGPGSTTLPLYIWGSLRVGLTPEINALSTMILAVSVLVMILSQVITRKKG</sequence>
<dbReference type="InterPro" id="IPR035906">
    <property type="entry name" value="MetI-like_sf"/>
</dbReference>
<evidence type="ECO:0000256" key="9">
    <source>
        <dbReference type="ARBA" id="ARBA00037216"/>
    </source>
</evidence>
<evidence type="ECO:0000259" key="12">
    <source>
        <dbReference type="PROSITE" id="PS50928"/>
    </source>
</evidence>
<feature type="transmembrane region" description="Helical" evidence="11">
    <location>
        <begin position="208"/>
        <end position="228"/>
    </location>
</feature>
<keyword evidence="14" id="KW-1185">Reference proteome</keyword>
<comment type="subcellular location">
    <subcellularLocation>
        <location evidence="1">Cell inner membrane</location>
        <topology evidence="1">Multi-pass membrane protein</topology>
    </subcellularLocation>
    <subcellularLocation>
        <location evidence="11">Cell membrane</location>
        <topology evidence="11">Multi-pass membrane protein</topology>
    </subcellularLocation>
</comment>
<dbReference type="Proteomes" id="UP001645859">
    <property type="component" value="Unassembled WGS sequence"/>
</dbReference>
<proteinExistence type="inferred from homology"/>
<evidence type="ECO:0000256" key="5">
    <source>
        <dbReference type="ARBA" id="ARBA00022519"/>
    </source>
</evidence>
<evidence type="ECO:0000313" key="13">
    <source>
        <dbReference type="EMBL" id="MBL3678613.1"/>
    </source>
</evidence>
<feature type="transmembrane region" description="Helical" evidence="11">
    <location>
        <begin position="240"/>
        <end position="259"/>
    </location>
</feature>
<evidence type="ECO:0000256" key="6">
    <source>
        <dbReference type="ARBA" id="ARBA00022692"/>
    </source>
</evidence>
<keyword evidence="4" id="KW-1003">Cell membrane</keyword>
<accession>A0ABS1SDJ8</accession>
<gene>
    <name evidence="13" type="ORF">D3230_04790</name>
</gene>
<evidence type="ECO:0000256" key="10">
    <source>
        <dbReference type="ARBA" id="ARBA00039580"/>
    </source>
</evidence>
<evidence type="ECO:0000256" key="3">
    <source>
        <dbReference type="ARBA" id="ARBA00022448"/>
    </source>
</evidence>
<feature type="transmembrane region" description="Helical" evidence="11">
    <location>
        <begin position="136"/>
        <end position="155"/>
    </location>
</feature>
<evidence type="ECO:0000256" key="4">
    <source>
        <dbReference type="ARBA" id="ARBA00022475"/>
    </source>
</evidence>
<evidence type="ECO:0000256" key="8">
    <source>
        <dbReference type="ARBA" id="ARBA00023136"/>
    </source>
</evidence>
<keyword evidence="7 11" id="KW-1133">Transmembrane helix</keyword>
<comment type="function">
    <text evidence="9">Required for the activity of the bacterial periplasmic transport system of putrescine and spermidine.</text>
</comment>
<protein>
    <recommendedName>
        <fullName evidence="10">Spermidine/putrescine transport system permease protein PotC</fullName>
    </recommendedName>
</protein>
<evidence type="ECO:0000256" key="7">
    <source>
        <dbReference type="ARBA" id="ARBA00022989"/>
    </source>
</evidence>